<protein>
    <recommendedName>
        <fullName evidence="3">2OG-Fe(II) oxygenase</fullName>
    </recommendedName>
</protein>
<gene>
    <name evidence="1" type="ORF">C8Q71DRAFT_697911</name>
</gene>
<proteinExistence type="predicted"/>
<organism evidence="1 2">
    <name type="scientific">Rhodofomes roseus</name>
    <dbReference type="NCBI Taxonomy" id="34475"/>
    <lineage>
        <taxon>Eukaryota</taxon>
        <taxon>Fungi</taxon>
        <taxon>Dikarya</taxon>
        <taxon>Basidiomycota</taxon>
        <taxon>Agaricomycotina</taxon>
        <taxon>Agaricomycetes</taxon>
        <taxon>Polyporales</taxon>
        <taxon>Rhodofomes</taxon>
    </lineage>
</organism>
<reference evidence="1 2" key="1">
    <citation type="journal article" date="2021" name="Environ. Microbiol.">
        <title>Gene family expansions and transcriptome signatures uncover fungal adaptations to wood decay.</title>
        <authorList>
            <person name="Hage H."/>
            <person name="Miyauchi S."/>
            <person name="Viragh M."/>
            <person name="Drula E."/>
            <person name="Min B."/>
            <person name="Chaduli D."/>
            <person name="Navarro D."/>
            <person name="Favel A."/>
            <person name="Norest M."/>
            <person name="Lesage-Meessen L."/>
            <person name="Balint B."/>
            <person name="Merenyi Z."/>
            <person name="de Eugenio L."/>
            <person name="Morin E."/>
            <person name="Martinez A.T."/>
            <person name="Baldrian P."/>
            <person name="Stursova M."/>
            <person name="Martinez M.J."/>
            <person name="Novotny C."/>
            <person name="Magnuson J.K."/>
            <person name="Spatafora J.W."/>
            <person name="Maurice S."/>
            <person name="Pangilinan J."/>
            <person name="Andreopoulos W."/>
            <person name="LaButti K."/>
            <person name="Hundley H."/>
            <person name="Na H."/>
            <person name="Kuo A."/>
            <person name="Barry K."/>
            <person name="Lipzen A."/>
            <person name="Henrissat B."/>
            <person name="Riley R."/>
            <person name="Ahrendt S."/>
            <person name="Nagy L.G."/>
            <person name="Grigoriev I.V."/>
            <person name="Martin F."/>
            <person name="Rosso M.N."/>
        </authorList>
    </citation>
    <scope>NUCLEOTIDE SEQUENCE [LARGE SCALE GENOMIC DNA]</scope>
    <source>
        <strain evidence="1 2">CIRM-BRFM 1785</strain>
    </source>
</reference>
<evidence type="ECO:0000313" key="2">
    <source>
        <dbReference type="Proteomes" id="UP000814176"/>
    </source>
</evidence>
<evidence type="ECO:0000313" key="1">
    <source>
        <dbReference type="EMBL" id="KAH9843493.1"/>
    </source>
</evidence>
<dbReference type="Gene3D" id="3.60.130.30">
    <property type="match status" value="1"/>
</dbReference>
<dbReference type="Proteomes" id="UP000814176">
    <property type="component" value="Unassembled WGS sequence"/>
</dbReference>
<name>A0ABQ8KWQ3_9APHY</name>
<dbReference type="RefSeq" id="XP_047784303.1">
    <property type="nucleotide sequence ID" value="XM_047919998.1"/>
</dbReference>
<feature type="non-terminal residue" evidence="1">
    <location>
        <position position="1"/>
    </location>
</feature>
<sequence>YPNIPVIANFICSKAWQRFQQFGSSCMETWAPSLHNDMQGTLQMLLARYPDLVPNVPPGNGPLTWAGKTVNTSAQSRHAVTVPHRDYANLAWGWCLIVALGDFDPKKGGQLVLWVLKLVIDFPSGSSILIPSSLLLHSNTVIQDGEDRRSITCYSAGALHRWVDQGMQTKVKFQASMDGEKLEEFRQSELQ</sequence>
<evidence type="ECO:0008006" key="3">
    <source>
        <dbReference type="Google" id="ProtNLM"/>
    </source>
</evidence>
<dbReference type="GeneID" id="72000730"/>
<comment type="caution">
    <text evidence="1">The sequence shown here is derived from an EMBL/GenBank/DDBJ whole genome shotgun (WGS) entry which is preliminary data.</text>
</comment>
<accession>A0ABQ8KWQ3</accession>
<dbReference type="EMBL" id="JADCUA010000001">
    <property type="protein sequence ID" value="KAH9843493.1"/>
    <property type="molecule type" value="Genomic_DNA"/>
</dbReference>
<keyword evidence="2" id="KW-1185">Reference proteome</keyword>